<proteinExistence type="predicted"/>
<dbReference type="SUPFAM" id="SSF50978">
    <property type="entry name" value="WD40 repeat-like"/>
    <property type="match status" value="3"/>
</dbReference>
<keyword evidence="2" id="KW-0677">Repeat</keyword>
<feature type="repeat" description="WD" evidence="3">
    <location>
        <begin position="627"/>
        <end position="668"/>
    </location>
</feature>
<dbReference type="PANTHER" id="PTHR44324:SF4">
    <property type="entry name" value="WD40 REPEAT DOMAIN 95"/>
    <property type="match status" value="1"/>
</dbReference>
<accession>A0A3S2PZ11</accession>
<dbReference type="PANTHER" id="PTHR44324">
    <property type="entry name" value="WD40 REPEAT DOMAIN 95"/>
    <property type="match status" value="1"/>
</dbReference>
<dbReference type="InterPro" id="IPR051242">
    <property type="entry name" value="WD-EF-hand_domain"/>
</dbReference>
<feature type="region of interest" description="Disordered" evidence="4">
    <location>
        <begin position="978"/>
        <end position="1006"/>
    </location>
</feature>
<evidence type="ECO:0000256" key="1">
    <source>
        <dbReference type="ARBA" id="ARBA00022574"/>
    </source>
</evidence>
<dbReference type="InterPro" id="IPR015943">
    <property type="entry name" value="WD40/YVTN_repeat-like_dom_sf"/>
</dbReference>
<protein>
    <submittedName>
        <fullName evidence="5">Uncharacterized protein</fullName>
    </submittedName>
</protein>
<dbReference type="SMART" id="SM00320">
    <property type="entry name" value="WD40"/>
    <property type="match status" value="8"/>
</dbReference>
<feature type="compositionally biased region" description="Basic and acidic residues" evidence="4">
    <location>
        <begin position="991"/>
        <end position="1006"/>
    </location>
</feature>
<dbReference type="Proteomes" id="UP000283210">
    <property type="component" value="Chromosome 13"/>
</dbReference>
<reference evidence="5 6" key="2">
    <citation type="submission" date="2019-01" db="EMBL/GenBank/DDBJ databases">
        <title>A chromosome length genome reference of the Java medaka (oryzias javanicus).</title>
        <authorList>
            <person name="Herpin A."/>
            <person name="Takehana Y."/>
            <person name="Naruse K."/>
            <person name="Ansai S."/>
            <person name="Kawaguchi M."/>
        </authorList>
    </citation>
    <scope>NUCLEOTIDE SEQUENCE [LARGE SCALE GENOMIC DNA]</scope>
    <source>
        <strain evidence="5">RS831</strain>
        <tissue evidence="5">Whole body</tissue>
    </source>
</reference>
<dbReference type="PROSITE" id="PS50294">
    <property type="entry name" value="WD_REPEATS_REGION"/>
    <property type="match status" value="1"/>
</dbReference>
<gene>
    <name evidence="5" type="ORF">OJAV_G00132040</name>
</gene>
<dbReference type="InterPro" id="IPR001680">
    <property type="entry name" value="WD40_rpt"/>
</dbReference>
<dbReference type="InterPro" id="IPR011992">
    <property type="entry name" value="EF-hand-dom_pair"/>
</dbReference>
<reference evidence="5 6" key="1">
    <citation type="submission" date="2018-11" db="EMBL/GenBank/DDBJ databases">
        <authorList>
            <person name="Lopez-Roques C."/>
            <person name="Donnadieu C."/>
            <person name="Bouchez O."/>
            <person name="Klopp C."/>
            <person name="Cabau C."/>
            <person name="Zahm M."/>
        </authorList>
    </citation>
    <scope>NUCLEOTIDE SEQUENCE [LARGE SCALE GENOMIC DNA]</scope>
    <source>
        <strain evidence="5">RS831</strain>
        <tissue evidence="5">Whole body</tissue>
    </source>
</reference>
<evidence type="ECO:0000313" key="5">
    <source>
        <dbReference type="EMBL" id="RVE65004.1"/>
    </source>
</evidence>
<dbReference type="InterPro" id="IPR019775">
    <property type="entry name" value="WD40_repeat_CS"/>
</dbReference>
<dbReference type="PROSITE" id="PS00678">
    <property type="entry name" value="WD_REPEATS_1"/>
    <property type="match status" value="1"/>
</dbReference>
<dbReference type="PROSITE" id="PS50082">
    <property type="entry name" value="WD_REPEATS_2"/>
    <property type="match status" value="3"/>
</dbReference>
<name>A0A3S2PZ11_ORYJA</name>
<feature type="repeat" description="WD" evidence="3">
    <location>
        <begin position="584"/>
        <end position="625"/>
    </location>
</feature>
<dbReference type="OrthoDB" id="5980302at2759"/>
<dbReference type="InterPro" id="IPR036322">
    <property type="entry name" value="WD40_repeat_dom_sf"/>
</dbReference>
<sequence length="1006" mass="113119">MSLRRNTRSSSASGRLETKSGFSLPFGLSDGLEKKINLSRPGDLDEKTDDFTAAQHVHFSDGEREQTMWMLKHHRRRHSVTLGDKILVCKQQHSCFRSANKLEPFDFKNCLIDEKISLESLQKLKLTFEEYEAKGLRCIDEGAFGHALKTCFGLSNTSNEQIHGLFKKIDYLDQGKISWADFCTHILHEYHEKEEIVKRSKQVAFAQPAKVKTLSHDFPIVNIHSTHDGSVFTVREDGLVCHWSAELKLQKSKQIFNEGSAGRKSRWATDSTLMEEYKKLIIGTGSKEIQFYELSTLKPCCQISALASIPLTVDCSSTGPDKCCVLYGDTEGCVNIFFISAVKQTFRSWNILPKIENIPTTTVSSAVLSPDVTFVRWKVHCDWVTKVKYFHSFEVVASSSNEESSSLVLGRLWPLTDSAKRLQEIREAPGLGRSRKVKTSAPPQARAPCDQTVFTICKGVKDFDLCLKHKLLVTGGMDRLIRLWHPHFSGKPTGVLKGHSTPIIFLRISSKDSQIVSVSVDCIVKIWHIRDECCLFTGDSKASCIYREISACHYSPAMKSLYIAADSMAVLKLKLRPEPHRRLTESHNEPVLCCCYSEEFRQVVSCGEGSMLKVWDLDTGCQLFEFGSSEDVTITCMTMDNKGRRLFTGRRDGSLKIWNFNSGQCLKTLKKDGKCRAVCDCTLIKVHTNFYVVSVGRDHRIDIYSDVPMDSQHVQKPHPPWQEDLINGHKEDVLCVAQCPPSLLATSSCAGEIIVWNAVSGSILCRFVGPVAHEQHDAENEELDISVPSMLFFNNQKFERLSSHPTLLSSGIRGYVNQWNVLGGGKLVSSFKASKFQQKIIKLAKSEQNMLLYAADRIGYVFVFSMSKFDLDQNPPRAEMLWRAHTSRITSPAAVNKQCRGVCVWESPPQTSLQVVDSDQVVLTSSTDHTVRLWSAYGEYIGTFGQPEIWNIHVSSSWMHPAVPYEVLIDPLSMPNHGTLNGKPRQPEPIILDKTEPDRGELKSLG</sequence>
<dbReference type="AlphaFoldDB" id="A0A3S2PZ11"/>
<keyword evidence="6" id="KW-1185">Reference proteome</keyword>
<organism evidence="5 6">
    <name type="scientific">Oryzias javanicus</name>
    <name type="common">Javanese ricefish</name>
    <name type="synonym">Aplocheilus javanicus</name>
    <dbReference type="NCBI Taxonomy" id="123683"/>
    <lineage>
        <taxon>Eukaryota</taxon>
        <taxon>Metazoa</taxon>
        <taxon>Chordata</taxon>
        <taxon>Craniata</taxon>
        <taxon>Vertebrata</taxon>
        <taxon>Euteleostomi</taxon>
        <taxon>Actinopterygii</taxon>
        <taxon>Neopterygii</taxon>
        <taxon>Teleostei</taxon>
        <taxon>Neoteleostei</taxon>
        <taxon>Acanthomorphata</taxon>
        <taxon>Ovalentaria</taxon>
        <taxon>Atherinomorphae</taxon>
        <taxon>Beloniformes</taxon>
        <taxon>Adrianichthyidae</taxon>
        <taxon>Oryziinae</taxon>
        <taxon>Oryzias</taxon>
    </lineage>
</organism>
<evidence type="ECO:0000256" key="2">
    <source>
        <dbReference type="ARBA" id="ARBA00022737"/>
    </source>
</evidence>
<dbReference type="SUPFAM" id="SSF47473">
    <property type="entry name" value="EF-hand"/>
    <property type="match status" value="1"/>
</dbReference>
<evidence type="ECO:0000256" key="3">
    <source>
        <dbReference type="PROSITE-ProRule" id="PRU00221"/>
    </source>
</evidence>
<feature type="repeat" description="WD" evidence="3">
    <location>
        <begin position="496"/>
        <end position="537"/>
    </location>
</feature>
<dbReference type="EMBL" id="CM012449">
    <property type="protein sequence ID" value="RVE65004.1"/>
    <property type="molecule type" value="Genomic_DNA"/>
</dbReference>
<keyword evidence="1 3" id="KW-0853">WD repeat</keyword>
<dbReference type="Gene3D" id="1.10.238.10">
    <property type="entry name" value="EF-hand"/>
    <property type="match status" value="1"/>
</dbReference>
<evidence type="ECO:0000313" key="6">
    <source>
        <dbReference type="Proteomes" id="UP000283210"/>
    </source>
</evidence>
<dbReference type="Gene3D" id="2.130.10.10">
    <property type="entry name" value="YVTN repeat-like/Quinoprotein amine dehydrogenase"/>
    <property type="match status" value="4"/>
</dbReference>
<dbReference type="Pfam" id="PF00400">
    <property type="entry name" value="WD40"/>
    <property type="match status" value="5"/>
</dbReference>
<evidence type="ECO:0000256" key="4">
    <source>
        <dbReference type="SAM" id="MobiDB-lite"/>
    </source>
</evidence>